<dbReference type="InterPro" id="IPR021437">
    <property type="entry name" value="DUF3086"/>
</dbReference>
<keyword evidence="1" id="KW-0175">Coiled coil</keyword>
<dbReference type="EMBL" id="CP098611">
    <property type="protein sequence ID" value="USR93237.1"/>
    <property type="molecule type" value="Genomic_DNA"/>
</dbReference>
<protein>
    <submittedName>
        <fullName evidence="3">DUF3086 domain-containing protein</fullName>
    </submittedName>
</protein>
<feature type="region of interest" description="Disordered" evidence="2">
    <location>
        <begin position="113"/>
        <end position="151"/>
    </location>
</feature>
<feature type="coiled-coil region" evidence="1">
    <location>
        <begin position="1"/>
        <end position="71"/>
    </location>
</feature>
<sequence>MTSLEERAQALRQEIAQLERVKQDMQEAQAELQRDLGRLVQEGVSELKKRKQALTVDIEQLERRQERIRKEMQTSFAGVSQDIAVRVQGFKNYLVGSLQDLSVAAEQLQIEPPQAPAAAPVPVEEAPRRSRRPERRPEAATSPQFSEQGFQEQRRLIRRALDQYRNNPDYYGPPWQLRRTFEPVHAERVANWFFTQGGRGAMKSTNSRLQNILIASAIASVLHLMYKRRLRVLVLANSPERLGEWRRGLQDCLGISRADFGPDRGVALFEAPEPLAQRAERFIQAGLMPLIIVDESENQLSLGLLQFPLWLAFAPDPESTVVRDW</sequence>
<gene>
    <name evidence="3" type="ORF">NEA10_20225</name>
</gene>
<evidence type="ECO:0000256" key="2">
    <source>
        <dbReference type="SAM" id="MobiDB-lite"/>
    </source>
</evidence>
<feature type="compositionally biased region" description="Low complexity" evidence="2">
    <location>
        <begin position="113"/>
        <end position="124"/>
    </location>
</feature>
<evidence type="ECO:0000256" key="1">
    <source>
        <dbReference type="SAM" id="Coils"/>
    </source>
</evidence>
<accession>A0ABY5AVF3</accession>
<evidence type="ECO:0000313" key="4">
    <source>
        <dbReference type="Proteomes" id="UP001056708"/>
    </source>
</evidence>
<evidence type="ECO:0000313" key="3">
    <source>
        <dbReference type="EMBL" id="USR93237.1"/>
    </source>
</evidence>
<dbReference type="Proteomes" id="UP001056708">
    <property type="component" value="Chromosome"/>
</dbReference>
<proteinExistence type="predicted"/>
<organism evidence="3 4">
    <name type="scientific">Phormidium yuhuli AB48</name>
    <dbReference type="NCBI Taxonomy" id="2940671"/>
    <lineage>
        <taxon>Bacteria</taxon>
        <taxon>Bacillati</taxon>
        <taxon>Cyanobacteriota</taxon>
        <taxon>Cyanophyceae</taxon>
        <taxon>Oscillatoriophycideae</taxon>
        <taxon>Oscillatoriales</taxon>
        <taxon>Oscillatoriaceae</taxon>
        <taxon>Phormidium</taxon>
        <taxon>Phormidium yuhuli</taxon>
    </lineage>
</organism>
<keyword evidence="4" id="KW-1185">Reference proteome</keyword>
<reference evidence="3" key="1">
    <citation type="submission" date="2022-06" db="EMBL/GenBank/DDBJ databases">
        <title>Genome sequence of Phormidium yuhuli AB48 isolated from an industrial photobioreactor environment.</title>
        <authorList>
            <person name="Qiu Y."/>
            <person name="Noonan A.J.C."/>
            <person name="Dofher K."/>
            <person name="Koch M."/>
            <person name="Kieft B."/>
            <person name="Lin X."/>
            <person name="Ziels R.M."/>
            <person name="Hallam S.J."/>
        </authorList>
    </citation>
    <scope>NUCLEOTIDE SEQUENCE</scope>
    <source>
        <strain evidence="3">AB48</strain>
    </source>
</reference>
<name>A0ABY5AVF3_9CYAN</name>
<dbReference type="Pfam" id="PF11285">
    <property type="entry name" value="DUF3086"/>
    <property type="match status" value="1"/>
</dbReference>